<dbReference type="OrthoDB" id="9801841at2"/>
<dbReference type="Pfam" id="PF00069">
    <property type="entry name" value="Pkinase"/>
    <property type="match status" value="1"/>
</dbReference>
<evidence type="ECO:0000259" key="2">
    <source>
        <dbReference type="PROSITE" id="PS50011"/>
    </source>
</evidence>
<name>E1SLI4_FERBD</name>
<accession>E1SLI4</accession>
<evidence type="ECO:0000313" key="3">
    <source>
        <dbReference type="EMBL" id="ADN77535.1"/>
    </source>
</evidence>
<dbReference type="InterPro" id="IPR000719">
    <property type="entry name" value="Prot_kinase_dom"/>
</dbReference>
<dbReference type="eggNOG" id="COG0515">
    <property type="taxonomic scope" value="Bacteria"/>
</dbReference>
<sequence>MGSAKPLQQFYISEEQSIYLLREEDARKHRQWVSLCQQQLRRLGYQQVHFIGKGVFGFVFAGRLGNTEQVFKFSRRTLPARLQARLQEEAEILAPLDHPHIPALVRHVTASGQGILQMERAPGVDLAHFAQRCGPLPVTYLVPIAAQLADILTYLRGLPRPVVHGDIKPSNLVFDHRHKHLSLVDWGSAVLAQRDAYDHPLGSALGRVDGDHDSNARMGDVFFIGPEQLAGAPSSPRFDEQGAAATLYALASGQISRFGSKLLPAASLGLPRPLAEILDAMLSDDPNLRREGGDHFIKTLPASRHWLLLPLPAPAPSPQLPVWTHHQGKAVETVAYSSRKSFLREHQIAPLPPEREADLQLAHYYRDFMVGMGDNEKGFVAAVGQLGHYPLLGGLALHWTDTGLHIDSSLNLQDPTLKTPFIRAVNNMVALARGIRPAPQADGKAVFKACFFNARDTLHLERNQRQARFVAPPELALPFEISDAPELEDKTRLHSYFEDGQDPDENLTLPASIMAELGRLNLIHHTGCIIFEVLEDHLKIHSYLRLLNPRKADEFRACLARILDAVGDIDDLGIAGFMKLPYKNTRQFQPHGGAEPRYYPRDPRRPA</sequence>
<feature type="domain" description="Protein kinase" evidence="2">
    <location>
        <begin position="45"/>
        <end position="308"/>
    </location>
</feature>
<dbReference type="GO" id="GO:0004674">
    <property type="term" value="F:protein serine/threonine kinase activity"/>
    <property type="evidence" value="ECO:0007669"/>
    <property type="project" value="UniProtKB-KW"/>
</dbReference>
<dbReference type="GO" id="GO:0006974">
    <property type="term" value="P:DNA damage response"/>
    <property type="evidence" value="ECO:0007669"/>
    <property type="project" value="TreeGrafter"/>
</dbReference>
<reference evidence="3 4" key="1">
    <citation type="journal article" date="2010" name="Stand. Genomic Sci.">
        <title>Complete genome sequence of Ferrimonas balearica type strain (PAT).</title>
        <authorList>
            <person name="Nolan M."/>
            <person name="Sikorski J."/>
            <person name="Davenport K."/>
            <person name="Lucas S."/>
            <person name="Glavina Del Rio T."/>
            <person name="Tice H."/>
            <person name="Cheng J."/>
            <person name="Goodwin L."/>
            <person name="Pitluck S."/>
            <person name="Liolios K."/>
            <person name="Ivanova N."/>
            <person name="Mavromatis K."/>
            <person name="Ovchinnikova G."/>
            <person name="Pati A."/>
            <person name="Chen A."/>
            <person name="Palaniappan K."/>
            <person name="Land M."/>
            <person name="Hauser L."/>
            <person name="Chang Y."/>
            <person name="Jeffries C."/>
            <person name="Tapia R."/>
            <person name="Brettin T."/>
            <person name="Detter J."/>
            <person name="Han C."/>
            <person name="Yasawong M."/>
            <person name="Rohde M."/>
            <person name="Tindall B."/>
            <person name="Goker M."/>
            <person name="Woyke T."/>
            <person name="Bristow J."/>
            <person name="Eisen J."/>
            <person name="Markowitz V."/>
            <person name="Hugenholtz P."/>
            <person name="Kyrpides N."/>
            <person name="Klenk H."/>
            <person name="Lapidus A."/>
        </authorList>
    </citation>
    <scope>NUCLEOTIDE SEQUENCE [LARGE SCALE GENOMIC DNA]</scope>
    <source>
        <strain evidence="4">DSM 9799 / CCM 4581 / KCTC 23876 / PAT</strain>
    </source>
</reference>
<dbReference type="PANTHER" id="PTHR24361">
    <property type="entry name" value="MITOGEN-ACTIVATED KINASE KINASE KINASE"/>
    <property type="match status" value="1"/>
</dbReference>
<dbReference type="SUPFAM" id="SSF56112">
    <property type="entry name" value="Protein kinase-like (PK-like)"/>
    <property type="match status" value="1"/>
</dbReference>
<dbReference type="RefSeq" id="WP_013346841.1">
    <property type="nucleotide sequence ID" value="NC_014541.1"/>
</dbReference>
<keyword evidence="3" id="KW-0723">Serine/threonine-protein kinase</keyword>
<dbReference type="KEGG" id="fbl:Fbal_3336"/>
<proteinExistence type="predicted"/>
<dbReference type="InterPro" id="IPR053235">
    <property type="entry name" value="Ser_Thr_kinase"/>
</dbReference>
<evidence type="ECO:0000313" key="4">
    <source>
        <dbReference type="Proteomes" id="UP000006683"/>
    </source>
</evidence>
<dbReference type="STRING" id="550540.Fbal_3336"/>
<organism evidence="3 4">
    <name type="scientific">Ferrimonas balearica (strain DSM 9799 / CCM 4581 / KCTC 23876 / PAT)</name>
    <dbReference type="NCBI Taxonomy" id="550540"/>
    <lineage>
        <taxon>Bacteria</taxon>
        <taxon>Pseudomonadati</taxon>
        <taxon>Pseudomonadota</taxon>
        <taxon>Gammaproteobacteria</taxon>
        <taxon>Alteromonadales</taxon>
        <taxon>Ferrimonadaceae</taxon>
        <taxon>Ferrimonas</taxon>
    </lineage>
</organism>
<gene>
    <name evidence="3" type="ordered locus">Fbal_3336</name>
</gene>
<dbReference type="SMART" id="SM00220">
    <property type="entry name" value="S_TKc"/>
    <property type="match status" value="1"/>
</dbReference>
<dbReference type="GeneID" id="67183552"/>
<dbReference type="GO" id="GO:0005524">
    <property type="term" value="F:ATP binding"/>
    <property type="evidence" value="ECO:0007669"/>
    <property type="project" value="InterPro"/>
</dbReference>
<dbReference type="InterPro" id="IPR008271">
    <property type="entry name" value="Ser/Thr_kinase_AS"/>
</dbReference>
<protein>
    <submittedName>
        <fullName evidence="3">Serine/threonine protein kinase</fullName>
    </submittedName>
</protein>
<keyword evidence="4" id="KW-1185">Reference proteome</keyword>
<dbReference type="GO" id="GO:0005737">
    <property type="term" value="C:cytoplasm"/>
    <property type="evidence" value="ECO:0007669"/>
    <property type="project" value="TreeGrafter"/>
</dbReference>
<dbReference type="AlphaFoldDB" id="E1SLI4"/>
<feature type="compositionally biased region" description="Basic and acidic residues" evidence="1">
    <location>
        <begin position="598"/>
        <end position="607"/>
    </location>
</feature>
<feature type="region of interest" description="Disordered" evidence="1">
    <location>
        <begin position="586"/>
        <end position="607"/>
    </location>
</feature>
<dbReference type="HOGENOM" id="CLU_443351_0_0_6"/>
<keyword evidence="3" id="KW-0808">Transferase</keyword>
<dbReference type="InterPro" id="IPR011009">
    <property type="entry name" value="Kinase-like_dom_sf"/>
</dbReference>
<keyword evidence="3" id="KW-0418">Kinase</keyword>
<dbReference type="Gene3D" id="1.10.510.10">
    <property type="entry name" value="Transferase(Phosphotransferase) domain 1"/>
    <property type="match status" value="1"/>
</dbReference>
<dbReference type="EMBL" id="CP002209">
    <property type="protein sequence ID" value="ADN77535.1"/>
    <property type="molecule type" value="Genomic_DNA"/>
</dbReference>
<dbReference type="PANTHER" id="PTHR24361:SF613">
    <property type="entry name" value="NUCLEAR RECEPTOR-BINDING PROTEIN-RELATED"/>
    <property type="match status" value="1"/>
</dbReference>
<dbReference type="PROSITE" id="PS00108">
    <property type="entry name" value="PROTEIN_KINASE_ST"/>
    <property type="match status" value="1"/>
</dbReference>
<dbReference type="PROSITE" id="PS50011">
    <property type="entry name" value="PROTEIN_KINASE_DOM"/>
    <property type="match status" value="1"/>
</dbReference>
<dbReference type="Proteomes" id="UP000006683">
    <property type="component" value="Chromosome"/>
</dbReference>
<evidence type="ECO:0000256" key="1">
    <source>
        <dbReference type="SAM" id="MobiDB-lite"/>
    </source>
</evidence>